<dbReference type="NCBIfam" id="TIGR00693">
    <property type="entry name" value="thiE"/>
    <property type="match status" value="1"/>
</dbReference>
<protein>
    <recommendedName>
        <fullName evidence="3">thiamine phosphate synthase</fullName>
        <ecNumber evidence="3">2.5.1.3</ecNumber>
    </recommendedName>
</protein>
<reference evidence="12" key="1">
    <citation type="submission" date="2023-03" db="EMBL/GenBank/DDBJ databases">
        <authorList>
            <person name="Steffen K."/>
            <person name="Cardenas P."/>
        </authorList>
    </citation>
    <scope>NUCLEOTIDE SEQUENCE</scope>
</reference>
<evidence type="ECO:0000256" key="1">
    <source>
        <dbReference type="ARBA" id="ARBA00001946"/>
    </source>
</evidence>
<evidence type="ECO:0000256" key="4">
    <source>
        <dbReference type="ARBA" id="ARBA00022679"/>
    </source>
</evidence>
<gene>
    <name evidence="12" type="ORF">GBAR_LOCUS7987</name>
</gene>
<evidence type="ECO:0000256" key="8">
    <source>
        <dbReference type="ARBA" id="ARBA00047334"/>
    </source>
</evidence>
<dbReference type="HAMAP" id="MF_00097">
    <property type="entry name" value="TMP_synthase"/>
    <property type="match status" value="1"/>
</dbReference>
<comment type="catalytic activity">
    <reaction evidence="9">
        <text>2-(2-carboxy-4-methylthiazol-5-yl)ethyl phosphate + 4-amino-2-methyl-5-(diphosphooxymethyl)pyrimidine + 2 H(+) = thiamine phosphate + CO2 + diphosphate</text>
        <dbReference type="Rhea" id="RHEA:47848"/>
        <dbReference type="ChEBI" id="CHEBI:15378"/>
        <dbReference type="ChEBI" id="CHEBI:16526"/>
        <dbReference type="ChEBI" id="CHEBI:33019"/>
        <dbReference type="ChEBI" id="CHEBI:37575"/>
        <dbReference type="ChEBI" id="CHEBI:57841"/>
        <dbReference type="ChEBI" id="CHEBI:62890"/>
        <dbReference type="EC" id="2.5.1.3"/>
    </reaction>
</comment>
<evidence type="ECO:0000313" key="13">
    <source>
        <dbReference type="Proteomes" id="UP001174909"/>
    </source>
</evidence>
<dbReference type="SUPFAM" id="SSF51391">
    <property type="entry name" value="Thiamin phosphate synthase"/>
    <property type="match status" value="1"/>
</dbReference>
<comment type="cofactor">
    <cofactor evidence="1">
        <name>Mg(2+)</name>
        <dbReference type="ChEBI" id="CHEBI:18420"/>
    </cofactor>
</comment>
<evidence type="ECO:0000256" key="2">
    <source>
        <dbReference type="ARBA" id="ARBA00005165"/>
    </source>
</evidence>
<dbReference type="InterPro" id="IPR036206">
    <property type="entry name" value="ThiamineP_synth_sf"/>
</dbReference>
<dbReference type="EMBL" id="CASHTH010001184">
    <property type="protein sequence ID" value="CAI8012445.1"/>
    <property type="molecule type" value="Genomic_DNA"/>
</dbReference>
<evidence type="ECO:0000259" key="11">
    <source>
        <dbReference type="Pfam" id="PF02581"/>
    </source>
</evidence>
<comment type="caution">
    <text evidence="12">The sequence shown here is derived from an EMBL/GenBank/DDBJ whole genome shotgun (WGS) entry which is preliminary data.</text>
</comment>
<dbReference type="Pfam" id="PF02581">
    <property type="entry name" value="TMP-TENI"/>
    <property type="match status" value="1"/>
</dbReference>
<keyword evidence="4" id="KW-0808">Transferase</keyword>
<keyword evidence="13" id="KW-1185">Reference proteome</keyword>
<keyword evidence="6" id="KW-0460">Magnesium</keyword>
<evidence type="ECO:0000256" key="6">
    <source>
        <dbReference type="ARBA" id="ARBA00022842"/>
    </source>
</evidence>
<dbReference type="EC" id="2.5.1.3" evidence="3"/>
<evidence type="ECO:0000256" key="10">
    <source>
        <dbReference type="ARBA" id="ARBA00047883"/>
    </source>
</evidence>
<evidence type="ECO:0000313" key="12">
    <source>
        <dbReference type="EMBL" id="CAI8012445.1"/>
    </source>
</evidence>
<organism evidence="12 13">
    <name type="scientific">Geodia barretti</name>
    <name type="common">Barrett's horny sponge</name>
    <dbReference type="NCBI Taxonomy" id="519541"/>
    <lineage>
        <taxon>Eukaryota</taxon>
        <taxon>Metazoa</taxon>
        <taxon>Porifera</taxon>
        <taxon>Demospongiae</taxon>
        <taxon>Heteroscleromorpha</taxon>
        <taxon>Tetractinellida</taxon>
        <taxon>Astrophorina</taxon>
        <taxon>Geodiidae</taxon>
        <taxon>Geodia</taxon>
    </lineage>
</organism>
<accession>A0AA35WFC4</accession>
<evidence type="ECO:0000256" key="3">
    <source>
        <dbReference type="ARBA" id="ARBA00012830"/>
    </source>
</evidence>
<dbReference type="InterPro" id="IPR013785">
    <property type="entry name" value="Aldolase_TIM"/>
</dbReference>
<dbReference type="GO" id="GO:0009228">
    <property type="term" value="P:thiamine biosynthetic process"/>
    <property type="evidence" value="ECO:0007669"/>
    <property type="project" value="UniProtKB-KW"/>
</dbReference>
<dbReference type="Proteomes" id="UP001174909">
    <property type="component" value="Unassembled WGS sequence"/>
</dbReference>
<keyword evidence="5" id="KW-0479">Metal-binding</keyword>
<evidence type="ECO:0000256" key="5">
    <source>
        <dbReference type="ARBA" id="ARBA00022723"/>
    </source>
</evidence>
<dbReference type="PANTHER" id="PTHR20857">
    <property type="entry name" value="THIAMINE-PHOSPHATE PYROPHOSPHORYLASE"/>
    <property type="match status" value="1"/>
</dbReference>
<comment type="catalytic activity">
    <reaction evidence="10">
        <text>2-[(2R,5Z)-2-carboxy-4-methylthiazol-5(2H)-ylidene]ethyl phosphate + 4-amino-2-methyl-5-(diphosphooxymethyl)pyrimidine + 2 H(+) = thiamine phosphate + CO2 + diphosphate</text>
        <dbReference type="Rhea" id="RHEA:47844"/>
        <dbReference type="ChEBI" id="CHEBI:15378"/>
        <dbReference type="ChEBI" id="CHEBI:16526"/>
        <dbReference type="ChEBI" id="CHEBI:33019"/>
        <dbReference type="ChEBI" id="CHEBI:37575"/>
        <dbReference type="ChEBI" id="CHEBI:57841"/>
        <dbReference type="ChEBI" id="CHEBI:62899"/>
        <dbReference type="EC" id="2.5.1.3"/>
    </reaction>
</comment>
<dbReference type="InterPro" id="IPR034291">
    <property type="entry name" value="TMP_synthase"/>
</dbReference>
<proteinExistence type="inferred from homology"/>
<evidence type="ECO:0000256" key="9">
    <source>
        <dbReference type="ARBA" id="ARBA00047851"/>
    </source>
</evidence>
<dbReference type="AlphaFoldDB" id="A0AA35WFC4"/>
<feature type="domain" description="Thiamine phosphate synthase/TenI" evidence="11">
    <location>
        <begin position="2"/>
        <end position="167"/>
    </location>
</feature>
<comment type="catalytic activity">
    <reaction evidence="8">
        <text>4-methyl-5-(2-phosphooxyethyl)-thiazole + 4-amino-2-methyl-5-(diphosphooxymethyl)pyrimidine + H(+) = thiamine phosphate + diphosphate</text>
        <dbReference type="Rhea" id="RHEA:22328"/>
        <dbReference type="ChEBI" id="CHEBI:15378"/>
        <dbReference type="ChEBI" id="CHEBI:33019"/>
        <dbReference type="ChEBI" id="CHEBI:37575"/>
        <dbReference type="ChEBI" id="CHEBI:57841"/>
        <dbReference type="ChEBI" id="CHEBI:58296"/>
        <dbReference type="EC" id="2.5.1.3"/>
    </reaction>
</comment>
<dbReference type="InterPro" id="IPR022998">
    <property type="entry name" value="ThiamineP_synth_TenI"/>
</dbReference>
<sequence>MEIARAAVRGGARMLQLRDKLRDKGEILPLAQELQSLCEANDVLLIVNDHVDLAAAVGSGGVHVGQTDLPVSQARQVLAPGQVLGRSNREVDLLIESQEMGADHVAFGAIYQTTTKPGGRGPQGPERLKAARAATRVPLVAIGGITAGNVTPVIEYGADAVCVTAAIGLADDPEGAAARLVEAIARAGGKV</sequence>
<comment type="pathway">
    <text evidence="2">Cofactor biosynthesis; thiamine diphosphate biosynthesis; thiamine phosphate from 4-amino-2-methyl-5-diphosphomethylpyrimidine and 4-methyl-5-(2-phosphoethyl)-thiazole: step 1/1.</text>
</comment>
<dbReference type="CDD" id="cd00564">
    <property type="entry name" value="TMP_TenI"/>
    <property type="match status" value="1"/>
</dbReference>
<dbReference type="GO" id="GO:0046872">
    <property type="term" value="F:metal ion binding"/>
    <property type="evidence" value="ECO:0007669"/>
    <property type="project" value="UniProtKB-KW"/>
</dbReference>
<dbReference type="Gene3D" id="3.20.20.70">
    <property type="entry name" value="Aldolase class I"/>
    <property type="match status" value="1"/>
</dbReference>
<name>A0AA35WFC4_GEOBA</name>
<keyword evidence="7" id="KW-0784">Thiamine biosynthesis</keyword>
<dbReference type="GO" id="GO:0005737">
    <property type="term" value="C:cytoplasm"/>
    <property type="evidence" value="ECO:0007669"/>
    <property type="project" value="TreeGrafter"/>
</dbReference>
<dbReference type="PANTHER" id="PTHR20857:SF15">
    <property type="entry name" value="THIAMINE-PHOSPHATE SYNTHASE"/>
    <property type="match status" value="1"/>
</dbReference>
<evidence type="ECO:0000256" key="7">
    <source>
        <dbReference type="ARBA" id="ARBA00022977"/>
    </source>
</evidence>
<dbReference type="GO" id="GO:0004789">
    <property type="term" value="F:thiamine-phosphate diphosphorylase activity"/>
    <property type="evidence" value="ECO:0007669"/>
    <property type="project" value="UniProtKB-EC"/>
</dbReference>